<evidence type="ECO:0000313" key="1">
    <source>
        <dbReference type="EMBL" id="CAG6717942.1"/>
    </source>
</evidence>
<protein>
    <submittedName>
        <fullName evidence="1">Uncharacterized protein</fullName>
    </submittedName>
</protein>
<dbReference type="EMBL" id="HBUF01356655">
    <property type="protein sequence ID" value="CAG6717942.1"/>
    <property type="molecule type" value="Transcribed_RNA"/>
</dbReference>
<sequence>MFRVSLHLSIEVRRCGELWTHLYINRNSLEKQYSQISCPRISTTEVMESPKTHMYCTILPDFNHGGKFYMLKCHRGVNKIRSNGNIAVQSYVVPSIQSRARC</sequence>
<name>A0A8D8VB04_9HEMI</name>
<dbReference type="AlphaFoldDB" id="A0A8D8VB04"/>
<accession>A0A8D8VB04</accession>
<organism evidence="1">
    <name type="scientific">Cacopsylla melanoneura</name>
    <dbReference type="NCBI Taxonomy" id="428564"/>
    <lineage>
        <taxon>Eukaryota</taxon>
        <taxon>Metazoa</taxon>
        <taxon>Ecdysozoa</taxon>
        <taxon>Arthropoda</taxon>
        <taxon>Hexapoda</taxon>
        <taxon>Insecta</taxon>
        <taxon>Pterygota</taxon>
        <taxon>Neoptera</taxon>
        <taxon>Paraneoptera</taxon>
        <taxon>Hemiptera</taxon>
        <taxon>Sternorrhyncha</taxon>
        <taxon>Psylloidea</taxon>
        <taxon>Psyllidae</taxon>
        <taxon>Psyllinae</taxon>
        <taxon>Cacopsylla</taxon>
    </lineage>
</organism>
<proteinExistence type="predicted"/>
<reference evidence="1" key="1">
    <citation type="submission" date="2021-05" db="EMBL/GenBank/DDBJ databases">
        <authorList>
            <person name="Alioto T."/>
            <person name="Alioto T."/>
            <person name="Gomez Garrido J."/>
        </authorList>
    </citation>
    <scope>NUCLEOTIDE SEQUENCE</scope>
</reference>